<keyword evidence="4" id="KW-1185">Reference proteome</keyword>
<sequence length="381" mass="40107">METEAEVVVIGGGVMGTSIAFHLAEAGVRGVVLVERDELGSGSTCKAAGGVRAQFSDEVNIRLGARSLEAFARFGERPGQEIELHRVGYLFLLSRPEDVASFERSVALQNRLGVPSRMITVAEARRLSPLIGTDGLLAAAFSPDDGHCTPESVVLGYATGARRHGAAIRTHCEVLGIEADGGAITAVETSRGRIATSAVVCAAGPWSAAVGAMAGVALPVEPLRRQIVFTEPMPGLPRPVPMTIDFATSFYFHAEGAGLMLGMSDPEEAPGFRLGRSDAWLPRLTAAIGARAPRLLDAGLTGGWAGLYEVTPDHNALIGEDERVSRFLYATGFSGHGFLQGPAVGEVVRDLYLGRTPFTDVGPLHAARFAGNALRPEANRV</sequence>
<gene>
    <name evidence="3" type="ORF">SAMN05443665_106030</name>
</gene>
<dbReference type="SUPFAM" id="SSF51905">
    <property type="entry name" value="FAD/NAD(P)-binding domain"/>
    <property type="match status" value="1"/>
</dbReference>
<dbReference type="Pfam" id="PF01266">
    <property type="entry name" value="DAO"/>
    <property type="match status" value="1"/>
</dbReference>
<dbReference type="GO" id="GO:0016491">
    <property type="term" value="F:oxidoreductase activity"/>
    <property type="evidence" value="ECO:0007669"/>
    <property type="project" value="UniProtKB-KW"/>
</dbReference>
<dbReference type="Gene3D" id="3.30.9.10">
    <property type="entry name" value="D-Amino Acid Oxidase, subunit A, domain 2"/>
    <property type="match status" value="1"/>
</dbReference>
<dbReference type="PANTHER" id="PTHR13847:SF287">
    <property type="entry name" value="FAD-DEPENDENT OXIDOREDUCTASE DOMAIN-CONTAINING PROTEIN 1"/>
    <property type="match status" value="1"/>
</dbReference>
<protein>
    <submittedName>
        <fullName evidence="3">Sarcosine oxidase subunit beta</fullName>
    </submittedName>
</protein>
<dbReference type="RefSeq" id="WP_089330756.1">
    <property type="nucleotide sequence ID" value="NZ_FZOR01000060.1"/>
</dbReference>
<name>A0A239P1D0_9ACTN</name>
<feature type="domain" description="FAD dependent oxidoreductase" evidence="2">
    <location>
        <begin position="7"/>
        <end position="351"/>
    </location>
</feature>
<dbReference type="AlphaFoldDB" id="A0A239P1D0"/>
<dbReference type="EMBL" id="FZOR01000060">
    <property type="protein sequence ID" value="SNT60937.1"/>
    <property type="molecule type" value="Genomic_DNA"/>
</dbReference>
<dbReference type="InterPro" id="IPR036188">
    <property type="entry name" value="FAD/NAD-bd_sf"/>
</dbReference>
<evidence type="ECO:0000313" key="4">
    <source>
        <dbReference type="Proteomes" id="UP000198318"/>
    </source>
</evidence>
<proteinExistence type="predicted"/>
<evidence type="ECO:0000313" key="3">
    <source>
        <dbReference type="EMBL" id="SNT60937.1"/>
    </source>
</evidence>
<dbReference type="Proteomes" id="UP000198318">
    <property type="component" value="Unassembled WGS sequence"/>
</dbReference>
<dbReference type="Gene3D" id="3.50.50.60">
    <property type="entry name" value="FAD/NAD(P)-binding domain"/>
    <property type="match status" value="1"/>
</dbReference>
<organism evidence="3 4">
    <name type="scientific">Actinomadura meyerae</name>
    <dbReference type="NCBI Taxonomy" id="240840"/>
    <lineage>
        <taxon>Bacteria</taxon>
        <taxon>Bacillati</taxon>
        <taxon>Actinomycetota</taxon>
        <taxon>Actinomycetes</taxon>
        <taxon>Streptosporangiales</taxon>
        <taxon>Thermomonosporaceae</taxon>
        <taxon>Actinomadura</taxon>
    </lineage>
</organism>
<dbReference type="PANTHER" id="PTHR13847">
    <property type="entry name" value="SARCOSINE DEHYDROGENASE-RELATED"/>
    <property type="match status" value="1"/>
</dbReference>
<evidence type="ECO:0000259" key="2">
    <source>
        <dbReference type="Pfam" id="PF01266"/>
    </source>
</evidence>
<evidence type="ECO:0000256" key="1">
    <source>
        <dbReference type="ARBA" id="ARBA00023002"/>
    </source>
</evidence>
<dbReference type="OrthoDB" id="9806452at2"/>
<dbReference type="InterPro" id="IPR006076">
    <property type="entry name" value="FAD-dep_OxRdtase"/>
</dbReference>
<dbReference type="GO" id="GO:0005737">
    <property type="term" value="C:cytoplasm"/>
    <property type="evidence" value="ECO:0007669"/>
    <property type="project" value="TreeGrafter"/>
</dbReference>
<reference evidence="3 4" key="1">
    <citation type="submission" date="2017-06" db="EMBL/GenBank/DDBJ databases">
        <authorList>
            <person name="Kim H.J."/>
            <person name="Triplett B.A."/>
        </authorList>
    </citation>
    <scope>NUCLEOTIDE SEQUENCE [LARGE SCALE GENOMIC DNA]</scope>
    <source>
        <strain evidence="3 4">DSM 44715</strain>
    </source>
</reference>
<accession>A0A239P1D0</accession>
<keyword evidence="1" id="KW-0560">Oxidoreductase</keyword>